<feature type="chain" id="PRO_5041980219" description="NADP-dependent oxidoreductase domain-containing protein" evidence="2">
    <location>
        <begin position="19"/>
        <end position="497"/>
    </location>
</feature>
<comment type="caution">
    <text evidence="4">The sequence shown here is derived from an EMBL/GenBank/DDBJ whole genome shotgun (WGS) entry which is preliminary data.</text>
</comment>
<feature type="compositionally biased region" description="Polar residues" evidence="1">
    <location>
        <begin position="23"/>
        <end position="36"/>
    </location>
</feature>
<dbReference type="InterPro" id="IPR036812">
    <property type="entry name" value="NAD(P)_OxRdtase_dom_sf"/>
</dbReference>
<dbReference type="SUPFAM" id="SSF51430">
    <property type="entry name" value="NAD(P)-linked oxidoreductase"/>
    <property type="match status" value="2"/>
</dbReference>
<dbReference type="Pfam" id="PF00248">
    <property type="entry name" value="Aldo_ket_red"/>
    <property type="match status" value="1"/>
</dbReference>
<evidence type="ECO:0000313" key="5">
    <source>
        <dbReference type="Proteomes" id="UP001295423"/>
    </source>
</evidence>
<keyword evidence="2" id="KW-0732">Signal</keyword>
<feature type="domain" description="NADP-dependent oxidoreductase" evidence="3">
    <location>
        <begin position="255"/>
        <end position="466"/>
    </location>
</feature>
<dbReference type="InterPro" id="IPR018170">
    <property type="entry name" value="Aldo/ket_reductase_CS"/>
</dbReference>
<keyword evidence="5" id="KW-1185">Reference proteome</keyword>
<accession>A0AAD2G3S3</accession>
<evidence type="ECO:0000256" key="2">
    <source>
        <dbReference type="SAM" id="SignalP"/>
    </source>
</evidence>
<dbReference type="PRINTS" id="PR00069">
    <property type="entry name" value="ALDKETRDTASE"/>
</dbReference>
<feature type="region of interest" description="Disordered" evidence="1">
    <location>
        <begin position="232"/>
        <end position="255"/>
    </location>
</feature>
<proteinExistence type="predicted"/>
<dbReference type="EMBL" id="CAKOGP040002091">
    <property type="protein sequence ID" value="CAJ1961749.1"/>
    <property type="molecule type" value="Genomic_DNA"/>
</dbReference>
<evidence type="ECO:0000313" key="4">
    <source>
        <dbReference type="EMBL" id="CAJ1961749.1"/>
    </source>
</evidence>
<feature type="compositionally biased region" description="Low complexity" evidence="1">
    <location>
        <begin position="232"/>
        <end position="245"/>
    </location>
</feature>
<dbReference type="InterPro" id="IPR023210">
    <property type="entry name" value="NADP_OxRdtase_dom"/>
</dbReference>
<dbReference type="AlphaFoldDB" id="A0AAD2G3S3"/>
<name>A0AAD2G3S3_9STRA</name>
<organism evidence="4 5">
    <name type="scientific">Cylindrotheca closterium</name>
    <dbReference type="NCBI Taxonomy" id="2856"/>
    <lineage>
        <taxon>Eukaryota</taxon>
        <taxon>Sar</taxon>
        <taxon>Stramenopiles</taxon>
        <taxon>Ochrophyta</taxon>
        <taxon>Bacillariophyta</taxon>
        <taxon>Bacillariophyceae</taxon>
        <taxon>Bacillariophycidae</taxon>
        <taxon>Bacillariales</taxon>
        <taxon>Bacillariaceae</taxon>
        <taxon>Cylindrotheca</taxon>
    </lineage>
</organism>
<dbReference type="PROSITE" id="PS00062">
    <property type="entry name" value="ALDOKETO_REDUCTASE_2"/>
    <property type="match status" value="1"/>
</dbReference>
<reference evidence="4" key="1">
    <citation type="submission" date="2023-08" db="EMBL/GenBank/DDBJ databases">
        <authorList>
            <person name="Audoor S."/>
            <person name="Bilcke G."/>
        </authorList>
    </citation>
    <scope>NUCLEOTIDE SEQUENCE</scope>
</reference>
<dbReference type="InterPro" id="IPR020471">
    <property type="entry name" value="AKR"/>
</dbReference>
<protein>
    <recommendedName>
        <fullName evidence="3">NADP-dependent oxidoreductase domain-containing protein</fullName>
    </recommendedName>
</protein>
<dbReference type="CDD" id="cd19071">
    <property type="entry name" value="AKR_AKR1-5-like"/>
    <property type="match status" value="1"/>
</dbReference>
<sequence>MRTMKLVLVAQLVAATSALAPPNNHQNQPKRQPQTEISRRDAVAISTSAATILLNGVMEVKAAENIDMEAIYAARTKAPTSVGELVGGVTTPGSNSNDTREKVDMDKINAARSKAGNPITAKSKMVAPNSDPGPLLGIRGGNKGKSVVKIPRVGYSLYKTPAEQAEKATSVALRSGILHIDVGSLYGSNGEVAKSLQKYLNIGISGLGLAKDEKPELLERLDAAYAAGTDKSVSTVSSGTSNNLSPAPDGSVGRSGRRQQLFVSHKISNAEQSTDPVKVRRAVKNAIKELGCTYLDMVSIHSPLTDSERRLETYKTLLNLRDGGFTKTVGVCNYGLAALKEIAAADLELPAVNQIELSPFNAHKEIVDWCSTYGIAVSCGAWSRLSSADGPTEGWEVVSKIAAAKGMTKAQVLVRWSLQKGYICVPRSAAKAKVEKVAIAENSYGGVNQEASFVLTKDEMDTLDSLDVGYKAGKLGRIDGWDASDIQGPDWDPTDFV</sequence>
<evidence type="ECO:0000259" key="3">
    <source>
        <dbReference type="Pfam" id="PF00248"/>
    </source>
</evidence>
<dbReference type="PANTHER" id="PTHR43827">
    <property type="entry name" value="2,5-DIKETO-D-GLUCONIC ACID REDUCTASE"/>
    <property type="match status" value="1"/>
</dbReference>
<dbReference type="GO" id="GO:0016491">
    <property type="term" value="F:oxidoreductase activity"/>
    <property type="evidence" value="ECO:0007669"/>
    <property type="project" value="InterPro"/>
</dbReference>
<feature type="region of interest" description="Disordered" evidence="1">
    <location>
        <begin position="19"/>
        <end position="40"/>
    </location>
</feature>
<feature type="signal peptide" evidence="2">
    <location>
        <begin position="1"/>
        <end position="18"/>
    </location>
</feature>
<dbReference type="PANTHER" id="PTHR43827:SF13">
    <property type="entry name" value="ALDO_KETO REDUCTASE FAMILY PROTEIN"/>
    <property type="match status" value="1"/>
</dbReference>
<evidence type="ECO:0000256" key="1">
    <source>
        <dbReference type="SAM" id="MobiDB-lite"/>
    </source>
</evidence>
<dbReference type="Proteomes" id="UP001295423">
    <property type="component" value="Unassembled WGS sequence"/>
</dbReference>
<gene>
    <name evidence="4" type="ORF">CYCCA115_LOCUS19352</name>
</gene>
<dbReference type="Gene3D" id="3.20.20.100">
    <property type="entry name" value="NADP-dependent oxidoreductase domain"/>
    <property type="match status" value="1"/>
</dbReference>